<organism evidence="3 4">
    <name type="scientific">Microvirga aerophila</name>
    <dbReference type="NCBI Taxonomy" id="670291"/>
    <lineage>
        <taxon>Bacteria</taxon>
        <taxon>Pseudomonadati</taxon>
        <taxon>Pseudomonadota</taxon>
        <taxon>Alphaproteobacteria</taxon>
        <taxon>Hyphomicrobiales</taxon>
        <taxon>Methylobacteriaceae</taxon>
        <taxon>Microvirga</taxon>
    </lineage>
</organism>
<keyword evidence="1" id="KW-0812">Transmembrane</keyword>
<dbReference type="OrthoDB" id="6625330at2"/>
<evidence type="ECO:0000313" key="4">
    <source>
        <dbReference type="Proteomes" id="UP000321085"/>
    </source>
</evidence>
<reference evidence="3 4" key="1">
    <citation type="submission" date="2019-07" db="EMBL/GenBank/DDBJ databases">
        <title>Whole genome shotgun sequence of Microvirga aerophila NBRC 106136.</title>
        <authorList>
            <person name="Hosoyama A."/>
            <person name="Uohara A."/>
            <person name="Ohji S."/>
            <person name="Ichikawa N."/>
        </authorList>
    </citation>
    <scope>NUCLEOTIDE SEQUENCE [LARGE SCALE GENOMIC DNA]</scope>
    <source>
        <strain evidence="3 4">NBRC 106136</strain>
    </source>
</reference>
<feature type="domain" description="CBU-0592-like" evidence="2">
    <location>
        <begin position="4"/>
        <end position="78"/>
    </location>
</feature>
<evidence type="ECO:0000259" key="2">
    <source>
        <dbReference type="Pfam" id="PF26604"/>
    </source>
</evidence>
<keyword evidence="4" id="KW-1185">Reference proteome</keyword>
<dbReference type="AlphaFoldDB" id="A0A512BXQ5"/>
<accession>A0A512BXQ5</accession>
<sequence>MSIADFIGLIGVAAYLSAYGLLQLGILKVEDDRYALLNGIGAIAILYSLIFDFNLPSFITQAAWLIFTIIGYVRSRSRRRLSKGANT</sequence>
<proteinExistence type="predicted"/>
<evidence type="ECO:0000313" key="3">
    <source>
        <dbReference type="EMBL" id="GEO16735.1"/>
    </source>
</evidence>
<dbReference type="Pfam" id="PF26604">
    <property type="entry name" value="CBU_0592"/>
    <property type="match status" value="1"/>
</dbReference>
<protein>
    <submittedName>
        <fullName evidence="3">Cyclic nucleotide-binding protein</fullName>
    </submittedName>
</protein>
<dbReference type="Proteomes" id="UP000321085">
    <property type="component" value="Unassembled WGS sequence"/>
</dbReference>
<feature type="transmembrane region" description="Helical" evidence="1">
    <location>
        <begin position="57"/>
        <end position="73"/>
    </location>
</feature>
<dbReference type="EMBL" id="BJYU01000073">
    <property type="protein sequence ID" value="GEO16735.1"/>
    <property type="molecule type" value="Genomic_DNA"/>
</dbReference>
<comment type="caution">
    <text evidence="3">The sequence shown here is derived from an EMBL/GenBank/DDBJ whole genome shotgun (WGS) entry which is preliminary data.</text>
</comment>
<gene>
    <name evidence="3" type="ORF">MAE02_44310</name>
</gene>
<name>A0A512BXQ5_9HYPH</name>
<keyword evidence="1" id="KW-1133">Transmembrane helix</keyword>
<feature type="transmembrane region" description="Helical" evidence="1">
    <location>
        <begin position="34"/>
        <end position="51"/>
    </location>
</feature>
<dbReference type="NCBIfam" id="NF047864">
    <property type="entry name" value="CBU_0592_membra"/>
    <property type="match status" value="1"/>
</dbReference>
<keyword evidence="1" id="KW-0472">Membrane</keyword>
<dbReference type="RefSeq" id="WP_114186541.1">
    <property type="nucleotide sequence ID" value="NZ_BJYU01000073.1"/>
</dbReference>
<evidence type="ECO:0000256" key="1">
    <source>
        <dbReference type="SAM" id="Phobius"/>
    </source>
</evidence>
<dbReference type="InterPro" id="IPR058058">
    <property type="entry name" value="CBU_0592-like"/>
</dbReference>
<feature type="transmembrane region" description="Helical" evidence="1">
    <location>
        <begin position="6"/>
        <end position="27"/>
    </location>
</feature>